<dbReference type="Proteomes" id="UP001385951">
    <property type="component" value="Unassembled WGS sequence"/>
</dbReference>
<dbReference type="EMBL" id="JASBNA010000002">
    <property type="protein sequence ID" value="KAK7694357.1"/>
    <property type="molecule type" value="Genomic_DNA"/>
</dbReference>
<protein>
    <submittedName>
        <fullName evidence="2">Uncharacterized protein</fullName>
    </submittedName>
</protein>
<evidence type="ECO:0000313" key="2">
    <source>
        <dbReference type="EMBL" id="KAK7694357.1"/>
    </source>
</evidence>
<evidence type="ECO:0000313" key="3">
    <source>
        <dbReference type="Proteomes" id="UP001385951"/>
    </source>
</evidence>
<comment type="caution">
    <text evidence="2">The sequence shown here is derived from an EMBL/GenBank/DDBJ whole genome shotgun (WGS) entry which is preliminary data.</text>
</comment>
<name>A0AAW0GNV9_9APHY</name>
<organism evidence="2 3">
    <name type="scientific">Cerrena zonata</name>
    <dbReference type="NCBI Taxonomy" id="2478898"/>
    <lineage>
        <taxon>Eukaryota</taxon>
        <taxon>Fungi</taxon>
        <taxon>Dikarya</taxon>
        <taxon>Basidiomycota</taxon>
        <taxon>Agaricomycotina</taxon>
        <taxon>Agaricomycetes</taxon>
        <taxon>Polyporales</taxon>
        <taxon>Cerrenaceae</taxon>
        <taxon>Cerrena</taxon>
    </lineage>
</organism>
<gene>
    <name evidence="2" type="ORF">QCA50_001543</name>
</gene>
<feature type="compositionally biased region" description="Acidic residues" evidence="1">
    <location>
        <begin position="376"/>
        <end position="389"/>
    </location>
</feature>
<sequence length="511" mass="56536">MQTHEFDAESYRPDSYEQESYLPDSYDTQAYSPECISSDSEDDHTLGRKVAASGQEKTAVMFAAGGALDSQTTDSQWERTLTTVTDSDQHEILRERFVYKNGQYYSEDGEPMDVRRAFSPNSPCIVPGTPTDTRVLANSESEADRTLVSYLDGVKGESAGVPVDWVATQVKDSEIMPVTVKGVPHHDGQRDDLNQQLRAFKSQIERQSVTVLMEPIQVVPSQPTSSTMDELDLPVEDQEGNKENVPPPTHTCGCALGAAKTDSLHASINQLIAAEERAATLYQEQADLHISSASLYQEQANLAREKASILTATLKFECDHSGAPSSESNREFASEGSKVDGVSVVMYKGYKARPIRKGRYIIYIHADEPTQEVIGEEEVYDSEEEEQEQEEVKKKMLGTRKRGPGEESVQDAVGNSVSGIGSGSEDEDGSEDLPPLESIRAAQAREDHDEFRVDAVRGRVLTVYPRITHVSGDTCEEVRHMGIRDAYRRSNVAGNSPSRTSSDYYCSRCRY</sequence>
<accession>A0AAW0GNV9</accession>
<feature type="region of interest" description="Disordered" evidence="1">
    <location>
        <begin position="376"/>
        <end position="434"/>
    </location>
</feature>
<feature type="compositionally biased region" description="Basic and acidic residues" evidence="1">
    <location>
        <begin position="1"/>
        <end position="15"/>
    </location>
</feature>
<feature type="compositionally biased region" description="Polar residues" evidence="1">
    <location>
        <begin position="26"/>
        <end position="38"/>
    </location>
</feature>
<dbReference type="AlphaFoldDB" id="A0AAW0GNV9"/>
<keyword evidence="3" id="KW-1185">Reference proteome</keyword>
<evidence type="ECO:0000256" key="1">
    <source>
        <dbReference type="SAM" id="MobiDB-lite"/>
    </source>
</evidence>
<feature type="region of interest" description="Disordered" evidence="1">
    <location>
        <begin position="1"/>
        <end position="48"/>
    </location>
</feature>
<reference evidence="2 3" key="1">
    <citation type="submission" date="2022-09" db="EMBL/GenBank/DDBJ databases">
        <authorList>
            <person name="Palmer J.M."/>
        </authorList>
    </citation>
    <scope>NUCLEOTIDE SEQUENCE [LARGE SCALE GENOMIC DNA]</scope>
    <source>
        <strain evidence="2 3">DSM 7382</strain>
    </source>
</reference>
<proteinExistence type="predicted"/>